<accession>A0A2V5IY93</accession>
<name>A0A2V5IY93_9EURO</name>
<evidence type="ECO:0000313" key="3">
    <source>
        <dbReference type="Proteomes" id="UP000248817"/>
    </source>
</evidence>
<protein>
    <submittedName>
        <fullName evidence="2">Uncharacterized protein</fullName>
    </submittedName>
</protein>
<sequence>MEEGSFNEGEAFFFFKSVLAIAFEGRKESVCLGCGGLGRHFLIRKREEKRRRERKRKKRASGKRRRRKKERKKDWDNKKGKPPRKWEGRLSGRTRKESWPRGLVWFGLV</sequence>
<feature type="region of interest" description="Disordered" evidence="1">
    <location>
        <begin position="48"/>
        <end position="95"/>
    </location>
</feature>
<reference evidence="2 3" key="1">
    <citation type="submission" date="2018-02" db="EMBL/GenBank/DDBJ databases">
        <title>The genomes of Aspergillus section Nigri reveals drivers in fungal speciation.</title>
        <authorList>
            <consortium name="DOE Joint Genome Institute"/>
            <person name="Vesth T.C."/>
            <person name="Nybo J."/>
            <person name="Theobald S."/>
            <person name="Brandl J."/>
            <person name="Frisvad J.C."/>
            <person name="Nielsen K.F."/>
            <person name="Lyhne E.K."/>
            <person name="Kogle M.E."/>
            <person name="Kuo A."/>
            <person name="Riley R."/>
            <person name="Clum A."/>
            <person name="Nolan M."/>
            <person name="Lipzen A."/>
            <person name="Salamov A."/>
            <person name="Henrissat B."/>
            <person name="Wiebenga A."/>
            <person name="De vries R.P."/>
            <person name="Grigoriev I.V."/>
            <person name="Mortensen U.H."/>
            <person name="Andersen M.R."/>
            <person name="Baker S.E."/>
        </authorList>
    </citation>
    <scope>NUCLEOTIDE SEQUENCE [LARGE SCALE GENOMIC DNA]</scope>
    <source>
        <strain evidence="2 3">CBS 114.80</strain>
    </source>
</reference>
<organism evidence="2 3">
    <name type="scientific">Aspergillus indologenus CBS 114.80</name>
    <dbReference type="NCBI Taxonomy" id="1450541"/>
    <lineage>
        <taxon>Eukaryota</taxon>
        <taxon>Fungi</taxon>
        <taxon>Dikarya</taxon>
        <taxon>Ascomycota</taxon>
        <taxon>Pezizomycotina</taxon>
        <taxon>Eurotiomycetes</taxon>
        <taxon>Eurotiomycetidae</taxon>
        <taxon>Eurotiales</taxon>
        <taxon>Aspergillaceae</taxon>
        <taxon>Aspergillus</taxon>
        <taxon>Aspergillus subgen. Circumdati</taxon>
    </lineage>
</organism>
<feature type="compositionally biased region" description="Basic residues" evidence="1">
    <location>
        <begin position="48"/>
        <end position="71"/>
    </location>
</feature>
<dbReference type="EMBL" id="KZ825533">
    <property type="protein sequence ID" value="PYI29307.1"/>
    <property type="molecule type" value="Genomic_DNA"/>
</dbReference>
<feature type="compositionally biased region" description="Basic and acidic residues" evidence="1">
    <location>
        <begin position="72"/>
        <end position="95"/>
    </location>
</feature>
<evidence type="ECO:0000313" key="2">
    <source>
        <dbReference type="EMBL" id="PYI29307.1"/>
    </source>
</evidence>
<evidence type="ECO:0000256" key="1">
    <source>
        <dbReference type="SAM" id="MobiDB-lite"/>
    </source>
</evidence>
<gene>
    <name evidence="2" type="ORF">BP00DRAFT_239914</name>
</gene>
<proteinExistence type="predicted"/>
<keyword evidence="3" id="KW-1185">Reference proteome</keyword>
<dbReference type="Proteomes" id="UP000248817">
    <property type="component" value="Unassembled WGS sequence"/>
</dbReference>
<dbReference type="AlphaFoldDB" id="A0A2V5IY93"/>